<organism evidence="7 8">
    <name type="scientific">Siminovitchia fortis</name>
    <dbReference type="NCBI Taxonomy" id="254758"/>
    <lineage>
        <taxon>Bacteria</taxon>
        <taxon>Bacillati</taxon>
        <taxon>Bacillota</taxon>
        <taxon>Bacilli</taxon>
        <taxon>Bacillales</taxon>
        <taxon>Bacillaceae</taxon>
        <taxon>Siminovitchia</taxon>
    </lineage>
</organism>
<feature type="transmembrane region" description="Helical" evidence="6">
    <location>
        <begin position="245"/>
        <end position="266"/>
    </location>
</feature>
<keyword evidence="8" id="KW-1185">Reference proteome</keyword>
<feature type="transmembrane region" description="Helical" evidence="6">
    <location>
        <begin position="95"/>
        <end position="118"/>
    </location>
</feature>
<gene>
    <name evidence="7" type="ORF">D4N35_012505</name>
</gene>
<evidence type="ECO:0000256" key="2">
    <source>
        <dbReference type="ARBA" id="ARBA00022475"/>
    </source>
</evidence>
<feature type="transmembrane region" description="Helical" evidence="6">
    <location>
        <begin position="15"/>
        <end position="38"/>
    </location>
</feature>
<evidence type="ECO:0000313" key="7">
    <source>
        <dbReference type="EMBL" id="RWR07859.1"/>
    </source>
</evidence>
<evidence type="ECO:0000256" key="3">
    <source>
        <dbReference type="ARBA" id="ARBA00022692"/>
    </source>
</evidence>
<feature type="transmembrane region" description="Helical" evidence="6">
    <location>
        <begin position="124"/>
        <end position="144"/>
    </location>
</feature>
<sequence length="522" mass="59604">MMNNQARTQSTLKNLSYVMVGQVLGIIVSIIARIIFVRTLSAEYLGLDGLFTNIITVLSLVELGIGPALVFSLYKPIAEKNIKLIKSLLKLYQRAYLIIGSLIILFGITVAPFIHYLIKDMPDMPHIHFIFVLFVLNAAVTYFYSYKRSLIIADQRKYIDATYRYGGFILLNIVQCIVLIIWKNFIFFVICQLIFNIVENILASRTADKLYPFLKSKNVAPLNKEVIKGIYKNVKAMAMHRMGSVVVLSTDNILISSFVGLLAVGLYSNYRLILTALNIVLMQFFEAAKSSVGNLSVLESKARTREVFNKIYFMNFWLYGFASVGILCNLNPLIELWLGKKFVFTMEIVLLIIIHFFLEGMRRASLTFRDAMGLYWYDRYKPVAEALINLAASIILLKIMGIGGIFLGTILSILTTGFWIEPYILYKYGFKSSSKSYFIAYSKYLSSVVLAALLSYGICALLPETTFLILAAKIFISTTVTNLLFYFLFRKSDEFQYFRELTIEIIRRTVLKRKRLPDAKTF</sequence>
<name>A0A443IPV4_9BACI</name>
<keyword evidence="3 6" id="KW-0812">Transmembrane</keyword>
<keyword evidence="2" id="KW-1003">Cell membrane</keyword>
<feature type="transmembrane region" description="Helical" evidence="6">
    <location>
        <begin position="311"/>
        <end position="330"/>
    </location>
</feature>
<dbReference type="InterPro" id="IPR050833">
    <property type="entry name" value="Poly_Biosynth_Transport"/>
</dbReference>
<dbReference type="GO" id="GO:0005886">
    <property type="term" value="C:plasma membrane"/>
    <property type="evidence" value="ECO:0007669"/>
    <property type="project" value="UniProtKB-SubCell"/>
</dbReference>
<accession>A0A443IPV4</accession>
<evidence type="ECO:0000256" key="1">
    <source>
        <dbReference type="ARBA" id="ARBA00004651"/>
    </source>
</evidence>
<dbReference type="OrthoDB" id="8609648at2"/>
<dbReference type="RefSeq" id="WP_128205411.1">
    <property type="nucleotide sequence ID" value="NZ_CP126113.1"/>
</dbReference>
<protein>
    <recommendedName>
        <fullName evidence="9">Polysaccharide biosynthesis protein</fullName>
    </recommendedName>
</protein>
<evidence type="ECO:0000256" key="4">
    <source>
        <dbReference type="ARBA" id="ARBA00022989"/>
    </source>
</evidence>
<evidence type="ECO:0000313" key="8">
    <source>
        <dbReference type="Proteomes" id="UP000273811"/>
    </source>
</evidence>
<reference evidence="7" key="1">
    <citation type="submission" date="2018-12" db="EMBL/GenBank/DDBJ databases">
        <authorList>
            <person name="Sun L."/>
            <person name="Chen Z."/>
        </authorList>
    </citation>
    <scope>NUCLEOTIDE SEQUENCE [LARGE SCALE GENOMIC DNA]</scope>
    <source>
        <strain evidence="7">DSM 16012</strain>
    </source>
</reference>
<comment type="caution">
    <text evidence="7">The sequence shown here is derived from an EMBL/GenBank/DDBJ whole genome shotgun (WGS) entry which is preliminary data.</text>
</comment>
<keyword evidence="5 6" id="KW-0472">Membrane</keyword>
<proteinExistence type="predicted"/>
<feature type="transmembrane region" description="Helical" evidence="6">
    <location>
        <begin position="165"/>
        <end position="181"/>
    </location>
</feature>
<feature type="transmembrane region" description="Helical" evidence="6">
    <location>
        <begin position="382"/>
        <end position="399"/>
    </location>
</feature>
<feature type="transmembrane region" description="Helical" evidence="6">
    <location>
        <begin position="438"/>
        <end position="463"/>
    </location>
</feature>
<feature type="transmembrane region" description="Helical" evidence="6">
    <location>
        <begin position="469"/>
        <end position="489"/>
    </location>
</feature>
<comment type="subcellular location">
    <subcellularLocation>
        <location evidence="1">Cell membrane</location>
        <topology evidence="1">Multi-pass membrane protein</topology>
    </subcellularLocation>
</comment>
<dbReference type="PANTHER" id="PTHR30250:SF26">
    <property type="entry name" value="PSMA PROTEIN"/>
    <property type="match status" value="1"/>
</dbReference>
<feature type="transmembrane region" description="Helical" evidence="6">
    <location>
        <begin position="342"/>
        <end position="361"/>
    </location>
</feature>
<evidence type="ECO:0000256" key="6">
    <source>
        <dbReference type="SAM" id="Phobius"/>
    </source>
</evidence>
<feature type="transmembrane region" description="Helical" evidence="6">
    <location>
        <begin position="50"/>
        <end position="74"/>
    </location>
</feature>
<keyword evidence="4 6" id="KW-1133">Transmembrane helix</keyword>
<evidence type="ECO:0008006" key="9">
    <source>
        <dbReference type="Google" id="ProtNLM"/>
    </source>
</evidence>
<dbReference type="EMBL" id="QYTU02000028">
    <property type="protein sequence ID" value="RWR07859.1"/>
    <property type="molecule type" value="Genomic_DNA"/>
</dbReference>
<dbReference type="Proteomes" id="UP000273811">
    <property type="component" value="Unassembled WGS sequence"/>
</dbReference>
<dbReference type="AlphaFoldDB" id="A0A443IPV4"/>
<dbReference type="PANTHER" id="PTHR30250">
    <property type="entry name" value="PST FAMILY PREDICTED COLANIC ACID TRANSPORTER"/>
    <property type="match status" value="1"/>
</dbReference>
<evidence type="ECO:0000256" key="5">
    <source>
        <dbReference type="ARBA" id="ARBA00023136"/>
    </source>
</evidence>